<reference evidence="2" key="1">
    <citation type="submission" date="2016-10" db="EMBL/GenBank/DDBJ databases">
        <authorList>
            <person name="Varghese N."/>
            <person name="Submissions S."/>
        </authorList>
    </citation>
    <scope>NUCLEOTIDE SEQUENCE [LARGE SCALE GENOMIC DNA]</scope>
    <source>
        <strain evidence="2">CGMCC 1.11147</strain>
    </source>
</reference>
<name>A0A1G9X471_9ACTN</name>
<proteinExistence type="predicted"/>
<dbReference type="Proteomes" id="UP000199004">
    <property type="component" value="Unassembled WGS sequence"/>
</dbReference>
<protein>
    <submittedName>
        <fullName evidence="1">Uncharacterized protein</fullName>
    </submittedName>
</protein>
<sequence length="113" mass="12832">MAWMEIDGHHLLVRFSPAEHVLGLVRDLVVPLSSVESVDLVGSWREVRGLRVGLDLPRVRKLGTWYSRGHRQLVSLRRGVPALKVSLRGERYDEVLVSVPETDLLHACLSYRP</sequence>
<gene>
    <name evidence="1" type="ORF">SAMN05192576_1253</name>
</gene>
<accession>A0A1G9X471</accession>
<dbReference type="RefSeq" id="WP_091022758.1">
    <property type="nucleotide sequence ID" value="NZ_BKAE01000001.1"/>
</dbReference>
<organism evidence="1 2">
    <name type="scientific">Nocardioides szechwanensis</name>
    <dbReference type="NCBI Taxonomy" id="1005944"/>
    <lineage>
        <taxon>Bacteria</taxon>
        <taxon>Bacillati</taxon>
        <taxon>Actinomycetota</taxon>
        <taxon>Actinomycetes</taxon>
        <taxon>Propionibacteriales</taxon>
        <taxon>Nocardioidaceae</taxon>
        <taxon>Nocardioides</taxon>
    </lineage>
</organism>
<evidence type="ECO:0000313" key="2">
    <source>
        <dbReference type="Proteomes" id="UP000199004"/>
    </source>
</evidence>
<dbReference type="OrthoDB" id="530515at2"/>
<dbReference type="STRING" id="1005944.SAMN05192576_1253"/>
<dbReference type="EMBL" id="FNIC01000001">
    <property type="protein sequence ID" value="SDM91487.1"/>
    <property type="molecule type" value="Genomic_DNA"/>
</dbReference>
<evidence type="ECO:0000313" key="1">
    <source>
        <dbReference type="EMBL" id="SDM91487.1"/>
    </source>
</evidence>
<dbReference type="AlphaFoldDB" id="A0A1G9X471"/>
<keyword evidence="2" id="KW-1185">Reference proteome</keyword>